<evidence type="ECO:0000313" key="1">
    <source>
        <dbReference type="EMBL" id="MDK2124162.1"/>
    </source>
</evidence>
<proteinExistence type="predicted"/>
<name>A0ABT7DVT1_9NEIS</name>
<comment type="caution">
    <text evidence="1">The sequence shown here is derived from an EMBL/GenBank/DDBJ whole genome shotgun (WGS) entry which is preliminary data.</text>
</comment>
<protein>
    <submittedName>
        <fullName evidence="1">Uncharacterized protein</fullName>
    </submittedName>
</protein>
<evidence type="ECO:0000313" key="2">
    <source>
        <dbReference type="Proteomes" id="UP001172778"/>
    </source>
</evidence>
<sequence>MIRVELNTQQTALLLANAGPKARRCAALALTATARQISQTLSQQALPAAFDRPTPFILRSTQLKLARPDQLAAEVRFKPRQTQTLQAEVEGGPRTPKAYERALQANGLLPAGYVTVASELAPQDSFGNLPRSWLVAILRALTDSGYGGASRGDARKQAAAQRRYGRFLVVPVGPRAGFDSHVIRQPGIYQSVPTALGDAVRPLLLFVPAAHYRPRLDLQSLAEQGMAQHFPDAFNRAFNT</sequence>
<organism evidence="1 2">
    <name type="scientific">Parachitinimonas caeni</name>
    <dbReference type="NCBI Taxonomy" id="3031301"/>
    <lineage>
        <taxon>Bacteria</taxon>
        <taxon>Pseudomonadati</taxon>
        <taxon>Pseudomonadota</taxon>
        <taxon>Betaproteobacteria</taxon>
        <taxon>Neisseriales</taxon>
        <taxon>Chitinibacteraceae</taxon>
        <taxon>Parachitinimonas</taxon>
    </lineage>
</organism>
<accession>A0ABT7DVT1</accession>
<dbReference type="Proteomes" id="UP001172778">
    <property type="component" value="Unassembled WGS sequence"/>
</dbReference>
<reference evidence="1" key="1">
    <citation type="submission" date="2023-03" db="EMBL/GenBank/DDBJ databases">
        <title>Chitinimonas shenzhenensis gen. nov., sp. nov., a novel member of family Burkholderiaceae isolated from activated sludge collected in Shen Zhen, China.</title>
        <authorList>
            <person name="Wang X."/>
        </authorList>
    </citation>
    <scope>NUCLEOTIDE SEQUENCE</scope>
    <source>
        <strain evidence="1">DQS-5</strain>
    </source>
</reference>
<dbReference type="EMBL" id="JARRAF010000008">
    <property type="protein sequence ID" value="MDK2124162.1"/>
    <property type="molecule type" value="Genomic_DNA"/>
</dbReference>
<gene>
    <name evidence="1" type="ORF">PZA18_08890</name>
</gene>
<dbReference type="RefSeq" id="WP_284100472.1">
    <property type="nucleotide sequence ID" value="NZ_JARRAF010000008.1"/>
</dbReference>
<keyword evidence="2" id="KW-1185">Reference proteome</keyword>